<proteinExistence type="predicted"/>
<evidence type="ECO:0000313" key="2">
    <source>
        <dbReference type="EMBL" id="KFO37535.1"/>
    </source>
</evidence>
<gene>
    <name evidence="2" type="ORF">H920_01020</name>
</gene>
<evidence type="ECO:0000256" key="1">
    <source>
        <dbReference type="SAM" id="MobiDB-lite"/>
    </source>
</evidence>
<protein>
    <submittedName>
        <fullName evidence="2">Uncharacterized protein</fullName>
    </submittedName>
</protein>
<evidence type="ECO:0000313" key="3">
    <source>
        <dbReference type="Proteomes" id="UP000028990"/>
    </source>
</evidence>
<organism evidence="2 3">
    <name type="scientific">Fukomys damarensis</name>
    <name type="common">Damaraland mole rat</name>
    <name type="synonym">Cryptomys damarensis</name>
    <dbReference type="NCBI Taxonomy" id="885580"/>
    <lineage>
        <taxon>Eukaryota</taxon>
        <taxon>Metazoa</taxon>
        <taxon>Chordata</taxon>
        <taxon>Craniata</taxon>
        <taxon>Vertebrata</taxon>
        <taxon>Euteleostomi</taxon>
        <taxon>Mammalia</taxon>
        <taxon>Eutheria</taxon>
        <taxon>Euarchontoglires</taxon>
        <taxon>Glires</taxon>
        <taxon>Rodentia</taxon>
        <taxon>Hystricomorpha</taxon>
        <taxon>Bathyergidae</taxon>
        <taxon>Fukomys</taxon>
    </lineage>
</organism>
<feature type="region of interest" description="Disordered" evidence="1">
    <location>
        <begin position="1"/>
        <end position="34"/>
    </location>
</feature>
<dbReference type="AlphaFoldDB" id="A0A091E4M3"/>
<keyword evidence="3" id="KW-1185">Reference proteome</keyword>
<dbReference type="Proteomes" id="UP000028990">
    <property type="component" value="Unassembled WGS sequence"/>
</dbReference>
<accession>A0A091E4M3</accession>
<reference evidence="2 3" key="1">
    <citation type="submission" date="2013-11" db="EMBL/GenBank/DDBJ databases">
        <title>The Damaraland mole rat (Fukomys damarensis) genome and evolution of African mole rats.</title>
        <authorList>
            <person name="Gladyshev V.N."/>
            <person name="Fang X."/>
        </authorList>
    </citation>
    <scope>NUCLEOTIDE SEQUENCE [LARGE SCALE GENOMIC DNA]</scope>
    <source>
        <tissue evidence="2">Liver</tissue>
    </source>
</reference>
<sequence>MGVSDKLMTPGESHKRQATQSDELNTPGPYTRTDSLATASRSLARCLFVASFDVGVSCTGPKATKSIVSPEAPDVKRQRVCGVRRLNAQTEGLGVDTGTDTQIDTPTAMTVTWDLQPDHHPDTPIRAPVSPLNREEIGAAMGGRVME</sequence>
<dbReference type="EMBL" id="KN120802">
    <property type="protein sequence ID" value="KFO37535.1"/>
    <property type="molecule type" value="Genomic_DNA"/>
</dbReference>
<name>A0A091E4M3_FUKDA</name>